<dbReference type="InterPro" id="IPR017911">
    <property type="entry name" value="MacB-like_ATP-bd"/>
</dbReference>
<dbReference type="Proteomes" id="UP000008366">
    <property type="component" value="Unassembled WGS sequence"/>
</dbReference>
<evidence type="ECO:0000256" key="2">
    <source>
        <dbReference type="ARBA" id="ARBA00022741"/>
    </source>
</evidence>
<dbReference type="InterPro" id="IPR027417">
    <property type="entry name" value="P-loop_NTPase"/>
</dbReference>
<dbReference type="SMART" id="SM00382">
    <property type="entry name" value="AAA"/>
    <property type="match status" value="1"/>
</dbReference>
<dbReference type="STRING" id="1184609.KILIM_040_00350"/>
<proteinExistence type="predicted"/>
<dbReference type="CDD" id="cd03255">
    <property type="entry name" value="ABC_MJ0796_LolCDE_FtsE"/>
    <property type="match status" value="1"/>
</dbReference>
<evidence type="ECO:0000313" key="6">
    <source>
        <dbReference type="Proteomes" id="UP000008366"/>
    </source>
</evidence>
<dbReference type="InterPro" id="IPR003439">
    <property type="entry name" value="ABC_transporter-like_ATP-bd"/>
</dbReference>
<dbReference type="GO" id="GO:0098796">
    <property type="term" value="C:membrane protein complex"/>
    <property type="evidence" value="ECO:0007669"/>
    <property type="project" value="UniProtKB-ARBA"/>
</dbReference>
<sequence>MRPGGFHPAFGREPLLRRGARAAWTVPMSTVTCACAAALSNVTVIFGRNEAAVVALDGISREFRAGSFTAIMGPSGSGKTTLLQTIAGLISPTRGQVHLGERRIDDLPERELAVLRRDQVGFVFQDFNLLPPLTAAENITLPLRLARRAPEQEWFAQLTRRAGIEDRLDHRPDQLSGGQQQRVALCRALLTRPGLLCGDEPTGNLDRESGRQVMALLREAVDDFGQTLVLVTHDPIVAAYADEVIFLLDGSITHTATSPTAESVARTMTTLVRQR</sequence>
<evidence type="ECO:0000256" key="1">
    <source>
        <dbReference type="ARBA" id="ARBA00022448"/>
    </source>
</evidence>
<keyword evidence="3 5" id="KW-0067">ATP-binding</keyword>
<keyword evidence="6" id="KW-1185">Reference proteome</keyword>
<evidence type="ECO:0000313" key="5">
    <source>
        <dbReference type="EMBL" id="GAB96526.1"/>
    </source>
</evidence>
<dbReference type="PROSITE" id="PS00211">
    <property type="entry name" value="ABC_TRANSPORTER_1"/>
    <property type="match status" value="1"/>
</dbReference>
<gene>
    <name evidence="5" type="ORF">KILIM_040_00350</name>
</gene>
<dbReference type="AlphaFoldDB" id="K6WRR8"/>
<dbReference type="InterPro" id="IPR017871">
    <property type="entry name" value="ABC_transporter-like_CS"/>
</dbReference>
<dbReference type="eggNOG" id="COG1136">
    <property type="taxonomic scope" value="Bacteria"/>
</dbReference>
<dbReference type="PANTHER" id="PTHR24220:SF685">
    <property type="entry name" value="ABC TRANSPORTER RELATED"/>
    <property type="match status" value="1"/>
</dbReference>
<dbReference type="SUPFAM" id="SSF52540">
    <property type="entry name" value="P-loop containing nucleoside triphosphate hydrolases"/>
    <property type="match status" value="1"/>
</dbReference>
<dbReference type="EMBL" id="BAHD01000040">
    <property type="protein sequence ID" value="GAB96526.1"/>
    <property type="molecule type" value="Genomic_DNA"/>
</dbReference>
<reference evidence="5 6" key="1">
    <citation type="submission" date="2012-08" db="EMBL/GenBank/DDBJ databases">
        <title>Whole genome shotgun sequence of Kineosphaera limosa NBRC 100340.</title>
        <authorList>
            <person name="Yoshida I."/>
            <person name="Isaki S."/>
            <person name="Hosoyama A."/>
            <person name="Tsuchikane K."/>
            <person name="Katsumata H."/>
            <person name="Ando Y."/>
            <person name="Ohji S."/>
            <person name="Hamada M."/>
            <person name="Tamura T."/>
            <person name="Yamazoe A."/>
            <person name="Yamazaki S."/>
            <person name="Fujita N."/>
        </authorList>
    </citation>
    <scope>NUCLEOTIDE SEQUENCE [LARGE SCALE GENOMIC DNA]</scope>
    <source>
        <strain evidence="5 6">NBRC 100340</strain>
    </source>
</reference>
<dbReference type="PROSITE" id="PS51257">
    <property type="entry name" value="PROKAR_LIPOPROTEIN"/>
    <property type="match status" value="1"/>
</dbReference>
<name>K6WRR8_9MICO</name>
<dbReference type="PANTHER" id="PTHR24220">
    <property type="entry name" value="IMPORT ATP-BINDING PROTEIN"/>
    <property type="match status" value="1"/>
</dbReference>
<dbReference type="Pfam" id="PF00005">
    <property type="entry name" value="ABC_tran"/>
    <property type="match status" value="1"/>
</dbReference>
<comment type="caution">
    <text evidence="5">The sequence shown here is derived from an EMBL/GenBank/DDBJ whole genome shotgun (WGS) entry which is preliminary data.</text>
</comment>
<dbReference type="Gene3D" id="3.40.50.300">
    <property type="entry name" value="P-loop containing nucleotide triphosphate hydrolases"/>
    <property type="match status" value="1"/>
</dbReference>
<organism evidence="5 6">
    <name type="scientific">Kineosphaera limosa NBRC 100340</name>
    <dbReference type="NCBI Taxonomy" id="1184609"/>
    <lineage>
        <taxon>Bacteria</taxon>
        <taxon>Bacillati</taxon>
        <taxon>Actinomycetota</taxon>
        <taxon>Actinomycetes</taxon>
        <taxon>Micrococcales</taxon>
        <taxon>Dermatophilaceae</taxon>
        <taxon>Kineosphaera</taxon>
    </lineage>
</organism>
<evidence type="ECO:0000256" key="3">
    <source>
        <dbReference type="ARBA" id="ARBA00022840"/>
    </source>
</evidence>
<keyword evidence="2" id="KW-0547">Nucleotide-binding</keyword>
<dbReference type="GO" id="GO:0022857">
    <property type="term" value="F:transmembrane transporter activity"/>
    <property type="evidence" value="ECO:0007669"/>
    <property type="project" value="UniProtKB-ARBA"/>
</dbReference>
<feature type="domain" description="ABC transporter" evidence="4">
    <location>
        <begin position="37"/>
        <end position="274"/>
    </location>
</feature>
<evidence type="ECO:0000259" key="4">
    <source>
        <dbReference type="PROSITE" id="PS50893"/>
    </source>
</evidence>
<dbReference type="InterPro" id="IPR003593">
    <property type="entry name" value="AAA+_ATPase"/>
</dbReference>
<dbReference type="GO" id="GO:0016887">
    <property type="term" value="F:ATP hydrolysis activity"/>
    <property type="evidence" value="ECO:0007669"/>
    <property type="project" value="InterPro"/>
</dbReference>
<protein>
    <submittedName>
        <fullName evidence="5">Putative ABC transporter ATP-binding protein</fullName>
    </submittedName>
</protein>
<dbReference type="GO" id="GO:0005886">
    <property type="term" value="C:plasma membrane"/>
    <property type="evidence" value="ECO:0007669"/>
    <property type="project" value="TreeGrafter"/>
</dbReference>
<dbReference type="FunFam" id="3.40.50.300:FF:000032">
    <property type="entry name" value="Export ABC transporter ATP-binding protein"/>
    <property type="match status" value="1"/>
</dbReference>
<dbReference type="GO" id="GO:0005524">
    <property type="term" value="F:ATP binding"/>
    <property type="evidence" value="ECO:0007669"/>
    <property type="project" value="UniProtKB-KW"/>
</dbReference>
<accession>K6WRR8</accession>
<keyword evidence="1" id="KW-0813">Transport</keyword>
<dbReference type="PROSITE" id="PS50893">
    <property type="entry name" value="ABC_TRANSPORTER_2"/>
    <property type="match status" value="1"/>
</dbReference>
<dbReference type="InterPro" id="IPR015854">
    <property type="entry name" value="ABC_transpr_LolD-like"/>
</dbReference>